<evidence type="ECO:0000313" key="2">
    <source>
        <dbReference type="Proteomes" id="UP000024404"/>
    </source>
</evidence>
<proteinExistence type="predicted"/>
<organism evidence="1 2">
    <name type="scientific">Onchocerca volvulus</name>
    <dbReference type="NCBI Taxonomy" id="6282"/>
    <lineage>
        <taxon>Eukaryota</taxon>
        <taxon>Metazoa</taxon>
        <taxon>Ecdysozoa</taxon>
        <taxon>Nematoda</taxon>
        <taxon>Chromadorea</taxon>
        <taxon>Rhabditida</taxon>
        <taxon>Spirurina</taxon>
        <taxon>Spiruromorpha</taxon>
        <taxon>Filarioidea</taxon>
        <taxon>Onchocercidae</taxon>
        <taxon>Onchocerca</taxon>
    </lineage>
</organism>
<dbReference type="InterPro" id="IPR008451">
    <property type="entry name" value="Chromadorea_ALT"/>
</dbReference>
<keyword evidence="2" id="KW-1185">Reference proteome</keyword>
<reference evidence="2" key="1">
    <citation type="submission" date="2013-10" db="EMBL/GenBank/DDBJ databases">
        <title>Genome sequencing of Onchocerca volvulus.</title>
        <authorList>
            <person name="Cotton J."/>
            <person name="Tsai J."/>
            <person name="Stanley E."/>
            <person name="Tracey A."/>
            <person name="Holroyd N."/>
            <person name="Lustigman S."/>
            <person name="Berriman M."/>
        </authorList>
    </citation>
    <scope>NUCLEOTIDE SEQUENCE</scope>
</reference>
<dbReference type="AlphaFoldDB" id="A0A8R1XMV5"/>
<sequence>MLSMILGKDSSSLCFLTAESQILNLDGTYSLDNYVPKDCNGASFINTDGTPKRCTYHSDCHDVREPIYWCRLASNQLWTNKDCHCDPVLKTCIIERITLLGPVSKILNYAYCTPKASWYCP</sequence>
<dbReference type="OMA" id="REPIYWC"/>
<reference evidence="1" key="2">
    <citation type="submission" date="2022-06" db="UniProtKB">
        <authorList>
            <consortium name="EnsemblMetazoa"/>
        </authorList>
    </citation>
    <scope>IDENTIFICATION</scope>
</reference>
<dbReference type="Proteomes" id="UP000024404">
    <property type="component" value="Unassembled WGS sequence"/>
</dbReference>
<protein>
    <submittedName>
        <fullName evidence="1">Uncharacterized protein</fullName>
    </submittedName>
</protein>
<evidence type="ECO:0000313" key="1">
    <source>
        <dbReference type="EnsemblMetazoa" id="OVOC11670.1"/>
    </source>
</evidence>
<dbReference type="Pfam" id="PF05535">
    <property type="entry name" value="Chromadorea_ALT"/>
    <property type="match status" value="1"/>
</dbReference>
<name>A0A8R1XMV5_ONCVO</name>
<dbReference type="EMBL" id="CMVM020000002">
    <property type="status" value="NOT_ANNOTATED_CDS"/>
    <property type="molecule type" value="Genomic_DNA"/>
</dbReference>
<dbReference type="EnsemblMetazoa" id="OVOC11670.1">
    <property type="protein sequence ID" value="OVOC11670.1"/>
    <property type="gene ID" value="WBGene00248479"/>
</dbReference>
<accession>A0A8R1XMV5</accession>